<comment type="caution">
    <text evidence="4">The sequence shown here is derived from an EMBL/GenBank/DDBJ whole genome shotgun (WGS) entry which is preliminary data.</text>
</comment>
<keyword evidence="5" id="KW-1185">Reference proteome</keyword>
<keyword evidence="2" id="KW-0812">Transmembrane</keyword>
<dbReference type="EMBL" id="JARYMX010000003">
    <property type="protein sequence ID" value="KAJ9557615.1"/>
    <property type="molecule type" value="Genomic_DNA"/>
</dbReference>
<dbReference type="SUPFAM" id="SSF53098">
    <property type="entry name" value="Ribonuclease H-like"/>
    <property type="match status" value="1"/>
</dbReference>
<dbReference type="Proteomes" id="UP001172457">
    <property type="component" value="Chromosome 3"/>
</dbReference>
<dbReference type="Gene3D" id="3.30.420.10">
    <property type="entry name" value="Ribonuclease H-like superfamily/Ribonuclease H"/>
    <property type="match status" value="1"/>
</dbReference>
<evidence type="ECO:0000313" key="4">
    <source>
        <dbReference type="EMBL" id="KAJ9557615.1"/>
    </source>
</evidence>
<dbReference type="PANTHER" id="PTHR48475">
    <property type="entry name" value="RIBONUCLEASE H"/>
    <property type="match status" value="1"/>
</dbReference>
<keyword evidence="2" id="KW-0472">Membrane</keyword>
<dbReference type="InterPro" id="IPR002156">
    <property type="entry name" value="RNaseH_domain"/>
</dbReference>
<keyword evidence="2" id="KW-1133">Transmembrane helix</keyword>
<dbReference type="PANTHER" id="PTHR48475:SF2">
    <property type="entry name" value="RIBONUCLEASE H"/>
    <property type="match status" value="1"/>
</dbReference>
<feature type="compositionally biased region" description="Pro residues" evidence="1">
    <location>
        <begin position="241"/>
        <end position="257"/>
    </location>
</feature>
<feature type="transmembrane region" description="Helical" evidence="2">
    <location>
        <begin position="330"/>
        <end position="350"/>
    </location>
</feature>
<dbReference type="InterPro" id="IPR036397">
    <property type="entry name" value="RNaseH_sf"/>
</dbReference>
<dbReference type="CDD" id="cd09279">
    <property type="entry name" value="RNase_HI_like"/>
    <property type="match status" value="1"/>
</dbReference>
<evidence type="ECO:0000256" key="1">
    <source>
        <dbReference type="SAM" id="MobiDB-lite"/>
    </source>
</evidence>
<protein>
    <recommendedName>
        <fullName evidence="3">RNase H type-1 domain-containing protein</fullName>
    </recommendedName>
</protein>
<dbReference type="Pfam" id="PF13456">
    <property type="entry name" value="RVT_3"/>
    <property type="match status" value="1"/>
</dbReference>
<evidence type="ECO:0000256" key="2">
    <source>
        <dbReference type="SAM" id="Phobius"/>
    </source>
</evidence>
<feature type="region of interest" description="Disordered" evidence="1">
    <location>
        <begin position="136"/>
        <end position="264"/>
    </location>
</feature>
<reference evidence="4" key="1">
    <citation type="submission" date="2023-03" db="EMBL/GenBank/DDBJ databases">
        <title>Chromosome-scale reference genome and RAD-based genetic map of yellow starthistle (Centaurea solstitialis) reveal putative structural variation and QTLs associated with invader traits.</title>
        <authorList>
            <person name="Reatini B."/>
            <person name="Cang F.A."/>
            <person name="Jiang Q."/>
            <person name="Mckibben M.T.W."/>
            <person name="Barker M.S."/>
            <person name="Rieseberg L.H."/>
            <person name="Dlugosch K.M."/>
        </authorList>
    </citation>
    <scope>NUCLEOTIDE SEQUENCE</scope>
    <source>
        <strain evidence="4">CAN-66</strain>
        <tissue evidence="4">Leaf</tissue>
    </source>
</reference>
<dbReference type="GO" id="GO:0003676">
    <property type="term" value="F:nucleic acid binding"/>
    <property type="evidence" value="ECO:0007669"/>
    <property type="project" value="InterPro"/>
</dbReference>
<evidence type="ECO:0000313" key="5">
    <source>
        <dbReference type="Proteomes" id="UP001172457"/>
    </source>
</evidence>
<name>A0AA38WM93_9ASTR</name>
<accession>A0AA38WM93</accession>
<sequence>MVYSVRCEFKATNNEAEYEALIAGLDIALRLGAKQLHVRSDSLLVVNQINGDFQAKDSKMMSYLKAVKDRIARFEQFLIEQIPRDLNMQADALANLGSAFHDPSMENIPILQLTTPTIEAKDEISKNRRISIMSHETDPSEYQSHGSPEHPRSGNSVPRDPYSDSDADSHRPVPAPRPGLRVRATARKSVPLPTRMTFRVPAGDGAGPSRVRGRGGSSSSSSSSTSASPPPYRPSSSVPPAARPPPVARPSPVPRPPHMARTPVLCMRGMTQTERQEVTRLARGQGIHEHMIDHHDHMIDSLIDVAGADSQQLTRVVTLLSHTMASLHHLYAMVYVVVALVVLLFGWTVWRARF</sequence>
<dbReference type="GO" id="GO:0004523">
    <property type="term" value="F:RNA-DNA hybrid ribonuclease activity"/>
    <property type="evidence" value="ECO:0007669"/>
    <property type="project" value="InterPro"/>
</dbReference>
<gene>
    <name evidence="4" type="ORF">OSB04_012229</name>
</gene>
<evidence type="ECO:0000259" key="3">
    <source>
        <dbReference type="Pfam" id="PF13456"/>
    </source>
</evidence>
<dbReference type="InterPro" id="IPR012337">
    <property type="entry name" value="RNaseH-like_sf"/>
</dbReference>
<organism evidence="4 5">
    <name type="scientific">Centaurea solstitialis</name>
    <name type="common">yellow star-thistle</name>
    <dbReference type="NCBI Taxonomy" id="347529"/>
    <lineage>
        <taxon>Eukaryota</taxon>
        <taxon>Viridiplantae</taxon>
        <taxon>Streptophyta</taxon>
        <taxon>Embryophyta</taxon>
        <taxon>Tracheophyta</taxon>
        <taxon>Spermatophyta</taxon>
        <taxon>Magnoliopsida</taxon>
        <taxon>eudicotyledons</taxon>
        <taxon>Gunneridae</taxon>
        <taxon>Pentapetalae</taxon>
        <taxon>asterids</taxon>
        <taxon>campanulids</taxon>
        <taxon>Asterales</taxon>
        <taxon>Asteraceae</taxon>
        <taxon>Carduoideae</taxon>
        <taxon>Cardueae</taxon>
        <taxon>Centaureinae</taxon>
        <taxon>Centaurea</taxon>
    </lineage>
</organism>
<dbReference type="AlphaFoldDB" id="A0AA38WM93"/>
<proteinExistence type="predicted"/>
<feature type="compositionally biased region" description="Low complexity" evidence="1">
    <location>
        <begin position="217"/>
        <end position="227"/>
    </location>
</feature>
<feature type="domain" description="RNase H type-1" evidence="3">
    <location>
        <begin position="10"/>
        <end position="96"/>
    </location>
</feature>